<dbReference type="InterPro" id="IPR006781">
    <property type="entry name" value="ApoC-I"/>
</dbReference>
<dbReference type="PANTHER" id="PTHR16565">
    <property type="entry name" value="APOLIPOPROTEIN C-I"/>
    <property type="match status" value="1"/>
</dbReference>
<protein>
    <recommendedName>
        <fullName evidence="4">Apolipoprotein C-I</fullName>
    </recommendedName>
    <alternativeName>
        <fullName evidence="10">Apolipoprotein C1</fullName>
    </alternativeName>
</protein>
<keyword evidence="13" id="KW-1185">Reference proteome</keyword>
<evidence type="ECO:0000256" key="5">
    <source>
        <dbReference type="ARBA" id="ARBA00022448"/>
    </source>
</evidence>
<evidence type="ECO:0000256" key="2">
    <source>
        <dbReference type="ARBA" id="ARBA00004613"/>
    </source>
</evidence>
<evidence type="ECO:0000256" key="4">
    <source>
        <dbReference type="ARBA" id="ARBA00021680"/>
    </source>
</evidence>
<proteinExistence type="inferred from homology"/>
<organism evidence="12 13">
    <name type="scientific">Pipistrellus nathusii</name>
    <name type="common">Nathusius' pipistrelle</name>
    <dbReference type="NCBI Taxonomy" id="59473"/>
    <lineage>
        <taxon>Eukaryota</taxon>
        <taxon>Metazoa</taxon>
        <taxon>Chordata</taxon>
        <taxon>Craniata</taxon>
        <taxon>Vertebrata</taxon>
        <taxon>Euteleostomi</taxon>
        <taxon>Mammalia</taxon>
        <taxon>Eutheria</taxon>
        <taxon>Laurasiatheria</taxon>
        <taxon>Chiroptera</taxon>
        <taxon>Yangochiroptera</taxon>
        <taxon>Vespertilionidae</taxon>
        <taxon>Pipistrellus</taxon>
    </lineage>
</organism>
<feature type="chain" id="PRO_5045318575" description="Apolipoprotein C-I" evidence="11">
    <location>
        <begin position="27"/>
        <end position="71"/>
    </location>
</feature>
<keyword evidence="6" id="KW-0964">Secreted</keyword>
<feature type="signal peptide" evidence="11">
    <location>
        <begin position="1"/>
        <end position="26"/>
    </location>
</feature>
<evidence type="ECO:0000256" key="7">
    <source>
        <dbReference type="ARBA" id="ARBA00022729"/>
    </source>
</evidence>
<accession>A0ABN9ZFU3</accession>
<evidence type="ECO:0000256" key="6">
    <source>
        <dbReference type="ARBA" id="ARBA00022525"/>
    </source>
</evidence>
<keyword evidence="7 11" id="KW-0732">Signal</keyword>
<comment type="function">
    <text evidence="1">Inhibitor of lipoprotein binding to the low density lipoprotein (LDL) receptor, LDL receptor-related protein, and very low density lipoprotein (VLDL) receptor. Associates with high density lipoproteins (HDL) and the triacylglycerol-rich lipoproteins in the plasma and makes up about 10% of the protein of the VLDL and 2% of that of HDL. Appears to interfere directly with fatty acid uptake and is also the major plasma inhibitor of cholesteryl ester transfer protein (CETP). Binds free fatty acids and reduces their intracellular esterification. Modulates the interaction of APOE with beta-migrating VLDL and inhibits binding of beta-VLDL to the LDL receptor-related protein.</text>
</comment>
<evidence type="ECO:0000256" key="1">
    <source>
        <dbReference type="ARBA" id="ARBA00003248"/>
    </source>
</evidence>
<evidence type="ECO:0000313" key="13">
    <source>
        <dbReference type="Proteomes" id="UP001314169"/>
    </source>
</evidence>
<dbReference type="Proteomes" id="UP001314169">
    <property type="component" value="Chromosome 15"/>
</dbReference>
<sequence length="71" mass="7869">MKLLLSLSVLAVALLMVLEGPAPAQAEDSSIRKDLEEKVMAALNKIKSTAAWSWIEEQFHSAKEAIKRTFN</sequence>
<name>A0ABN9ZFU3_PIPNA</name>
<keyword evidence="5" id="KW-0813">Transport</keyword>
<gene>
    <name evidence="12" type="ORF">MPIPNATIZW_LOCUS5484</name>
</gene>
<evidence type="ECO:0000256" key="11">
    <source>
        <dbReference type="SAM" id="SignalP"/>
    </source>
</evidence>
<evidence type="ECO:0000256" key="10">
    <source>
        <dbReference type="ARBA" id="ARBA00031177"/>
    </source>
</evidence>
<comment type="similarity">
    <text evidence="3">Belongs to the apolipoprotein C1 family.</text>
</comment>
<keyword evidence="9" id="KW-0850">VLDL</keyword>
<dbReference type="PANTHER" id="PTHR16565:SF2">
    <property type="entry name" value="APOLIPOPROTEIN C-I"/>
    <property type="match status" value="1"/>
</dbReference>
<dbReference type="EMBL" id="OY882872">
    <property type="protein sequence ID" value="CAK6437178.1"/>
    <property type="molecule type" value="Genomic_DNA"/>
</dbReference>
<evidence type="ECO:0000256" key="9">
    <source>
        <dbReference type="ARBA" id="ARBA00023313"/>
    </source>
</evidence>
<keyword evidence="8" id="KW-0445">Lipid transport</keyword>
<evidence type="ECO:0000313" key="12">
    <source>
        <dbReference type="EMBL" id="CAK6437178.1"/>
    </source>
</evidence>
<evidence type="ECO:0000256" key="3">
    <source>
        <dbReference type="ARBA" id="ARBA00009204"/>
    </source>
</evidence>
<comment type="subcellular location">
    <subcellularLocation>
        <location evidence="2">Secreted</location>
    </subcellularLocation>
</comment>
<reference evidence="12" key="1">
    <citation type="submission" date="2023-12" db="EMBL/GenBank/DDBJ databases">
        <authorList>
            <person name="Brown T."/>
        </authorList>
    </citation>
    <scope>NUCLEOTIDE SEQUENCE</scope>
</reference>
<evidence type="ECO:0000256" key="8">
    <source>
        <dbReference type="ARBA" id="ARBA00023055"/>
    </source>
</evidence>